<keyword evidence="2" id="KW-1185">Reference proteome</keyword>
<reference evidence="1 2" key="1">
    <citation type="submission" date="2020-08" db="EMBL/GenBank/DDBJ databases">
        <title>Sequencing the genomes of 1000 actinobacteria strains.</title>
        <authorList>
            <person name="Klenk H.-P."/>
        </authorList>
    </citation>
    <scope>NUCLEOTIDE SEQUENCE [LARGE SCALE GENOMIC DNA]</scope>
    <source>
        <strain evidence="1 2">DSM 45486</strain>
    </source>
</reference>
<accession>A0A7W9HTI8</accession>
<dbReference type="InterPro" id="IPR029787">
    <property type="entry name" value="Nucleotide_cyclase"/>
</dbReference>
<organism evidence="1 2">
    <name type="scientific">Saccharothrix ecbatanensis</name>
    <dbReference type="NCBI Taxonomy" id="1105145"/>
    <lineage>
        <taxon>Bacteria</taxon>
        <taxon>Bacillati</taxon>
        <taxon>Actinomycetota</taxon>
        <taxon>Actinomycetes</taxon>
        <taxon>Pseudonocardiales</taxon>
        <taxon>Pseudonocardiaceae</taxon>
        <taxon>Saccharothrix</taxon>
    </lineage>
</organism>
<dbReference type="Gene3D" id="3.30.70.1230">
    <property type="entry name" value="Nucleotide cyclase"/>
    <property type="match status" value="1"/>
</dbReference>
<dbReference type="Proteomes" id="UP000552097">
    <property type="component" value="Unassembled WGS sequence"/>
</dbReference>
<dbReference type="EMBL" id="JACHMO010000001">
    <property type="protein sequence ID" value="MBB5807980.1"/>
    <property type="molecule type" value="Genomic_DNA"/>
</dbReference>
<protein>
    <submittedName>
        <fullName evidence="1">Class 3 adenylate cyclase</fullName>
    </submittedName>
</protein>
<comment type="caution">
    <text evidence="1">The sequence shown here is derived from an EMBL/GenBank/DDBJ whole genome shotgun (WGS) entry which is preliminary data.</text>
</comment>
<evidence type="ECO:0000313" key="2">
    <source>
        <dbReference type="Proteomes" id="UP000552097"/>
    </source>
</evidence>
<evidence type="ECO:0000313" key="1">
    <source>
        <dbReference type="EMBL" id="MBB5807980.1"/>
    </source>
</evidence>
<gene>
    <name evidence="1" type="ORF">F4560_007748</name>
</gene>
<dbReference type="AlphaFoldDB" id="A0A7W9HTI8"/>
<proteinExistence type="predicted"/>
<dbReference type="RefSeq" id="WP_184927953.1">
    <property type="nucleotide sequence ID" value="NZ_JACHMO010000001.1"/>
</dbReference>
<sequence>MTLEPVSRSILVVDIEKSSERTDTEKADLRAVLYRVLHEALDAAGLPAERRRSDDLGDGVLVVADSEVLPLLDPLADVVVDGLARHNAGLRPEAWLRLRLGVHFGLVARDEHGWVGDAMTTAFRIVNGAGVKEVLRAAGRAQSVVVVSEAVHDSVVRHGYRGIQPESYGKLIDDGRTVWVRVPGYAKPPLSGDAPKPTDTVPGKVFNAYNNGHVFNADTMNVDARIGFGGTP</sequence>
<dbReference type="SUPFAM" id="SSF55073">
    <property type="entry name" value="Nucleotide cyclase"/>
    <property type="match status" value="1"/>
</dbReference>
<name>A0A7W9HTI8_9PSEU</name>